<evidence type="ECO:0000256" key="7">
    <source>
        <dbReference type="RuleBase" id="RU000382"/>
    </source>
</evidence>
<evidence type="ECO:0000256" key="5">
    <source>
        <dbReference type="ARBA" id="ARBA00023239"/>
    </source>
</evidence>
<dbReference type="GO" id="GO:0030170">
    <property type="term" value="F:pyridoxal phosphate binding"/>
    <property type="evidence" value="ECO:0007669"/>
    <property type="project" value="InterPro"/>
</dbReference>
<accession>A0A0H5CWM0</accession>
<comment type="cofactor">
    <cofactor evidence="1 6 7">
        <name>pyridoxal 5'-phosphate</name>
        <dbReference type="ChEBI" id="CHEBI:597326"/>
    </cofactor>
</comment>
<protein>
    <submittedName>
        <fullName evidence="8">L-2,4-diaminobutyrate decarboxylase</fullName>
        <ecNumber evidence="8">4.1.1.86</ecNumber>
    </submittedName>
</protein>
<dbReference type="EMBL" id="CVRL01000001">
    <property type="protein sequence ID" value="CRL09261.1"/>
    <property type="molecule type" value="Genomic_DNA"/>
</dbReference>
<dbReference type="STRING" id="481446.NIT7645_03115"/>
<dbReference type="InterPro" id="IPR002129">
    <property type="entry name" value="PyrdxlP-dep_de-COase"/>
</dbReference>
<dbReference type="GO" id="GO:0019752">
    <property type="term" value="P:carboxylic acid metabolic process"/>
    <property type="evidence" value="ECO:0007669"/>
    <property type="project" value="InterPro"/>
</dbReference>
<name>A0A0H5CWM0_9RHOB</name>
<evidence type="ECO:0000313" key="8">
    <source>
        <dbReference type="EMBL" id="CRL09261.1"/>
    </source>
</evidence>
<dbReference type="Proteomes" id="UP000043764">
    <property type="component" value="Unassembled WGS sequence"/>
</dbReference>
<keyword evidence="5 7" id="KW-0456">Lyase</keyword>
<dbReference type="SUPFAM" id="SSF53383">
    <property type="entry name" value="PLP-dependent transferases"/>
    <property type="match status" value="1"/>
</dbReference>
<organism evidence="8 9">
    <name type="scientific">Phaeobacter italicus</name>
    <dbReference type="NCBI Taxonomy" id="481446"/>
    <lineage>
        <taxon>Bacteria</taxon>
        <taxon>Pseudomonadati</taxon>
        <taxon>Pseudomonadota</taxon>
        <taxon>Alphaproteobacteria</taxon>
        <taxon>Rhodobacterales</taxon>
        <taxon>Roseobacteraceae</taxon>
        <taxon>Phaeobacter</taxon>
    </lineage>
</organism>
<evidence type="ECO:0000256" key="4">
    <source>
        <dbReference type="ARBA" id="ARBA00022898"/>
    </source>
</evidence>
<dbReference type="RefSeq" id="WP_050672259.1">
    <property type="nucleotide sequence ID" value="NZ_CVRL01000001.1"/>
</dbReference>
<keyword evidence="9" id="KW-1185">Reference proteome</keyword>
<evidence type="ECO:0000256" key="2">
    <source>
        <dbReference type="ARBA" id="ARBA00009533"/>
    </source>
</evidence>
<dbReference type="InterPro" id="IPR010977">
    <property type="entry name" value="Aromatic_deC"/>
</dbReference>
<dbReference type="Gene3D" id="3.40.640.10">
    <property type="entry name" value="Type I PLP-dependent aspartate aminotransferase-like (Major domain)"/>
    <property type="match status" value="1"/>
</dbReference>
<dbReference type="Gene3D" id="3.90.1150.10">
    <property type="entry name" value="Aspartate Aminotransferase, domain 1"/>
    <property type="match status" value="1"/>
</dbReference>
<dbReference type="AlphaFoldDB" id="A0A0H5CWM0"/>
<proteinExistence type="inferred from homology"/>
<feature type="modified residue" description="N6-(pyridoxal phosphate)lysine" evidence="6">
    <location>
        <position position="294"/>
    </location>
</feature>
<evidence type="ECO:0000256" key="3">
    <source>
        <dbReference type="ARBA" id="ARBA00022793"/>
    </source>
</evidence>
<dbReference type="PANTHER" id="PTHR11999:SF70">
    <property type="entry name" value="MIP05841P"/>
    <property type="match status" value="1"/>
</dbReference>
<dbReference type="InterPro" id="IPR015421">
    <property type="entry name" value="PyrdxlP-dep_Trfase_major"/>
</dbReference>
<dbReference type="PANTHER" id="PTHR11999">
    <property type="entry name" value="GROUP II PYRIDOXAL-5-PHOSPHATE DECARBOXYLASE"/>
    <property type="match status" value="1"/>
</dbReference>
<keyword evidence="3" id="KW-0210">Decarboxylase</keyword>
<evidence type="ECO:0000256" key="1">
    <source>
        <dbReference type="ARBA" id="ARBA00001933"/>
    </source>
</evidence>
<evidence type="ECO:0000313" key="9">
    <source>
        <dbReference type="Proteomes" id="UP000043764"/>
    </source>
</evidence>
<keyword evidence="4 6" id="KW-0663">Pyridoxal phosphate</keyword>
<dbReference type="Pfam" id="PF00282">
    <property type="entry name" value="Pyridoxal_deC"/>
    <property type="match status" value="1"/>
</dbReference>
<dbReference type="EC" id="4.1.1.86" evidence="8"/>
<evidence type="ECO:0000256" key="6">
    <source>
        <dbReference type="PIRSR" id="PIRSR602129-50"/>
    </source>
</evidence>
<dbReference type="InterPro" id="IPR015422">
    <property type="entry name" value="PyrdxlP-dep_Trfase_small"/>
</dbReference>
<sequence length="472" mass="49828">MTGQGIKTQDWEAFRAEARRMLEAALDQMQTASDHPWQPVPEDIDARYAIDGMAHGAGAAVDQILSDVMPYHGGNTHPRFWGWVQGSGLPSDMIASVAVAAVNANMGGRDHGANYMERAVVNWTRASMGLPEGASGILVTGTSQATVIAFQAARLRVLSGLRKTGQGGVRLTAYAGEGVHNATLKAVELLGIGSDNLRKVPLVGGQIDCTALAEMVAADKAAGALPFLVVGTAGSVDLGLFDDLNALADAAADLGLWLHVDGAFGAWTRIADEPYRSLSDGIGRADSIALDFHKWMYVGYDCGMALLRDEAEHRAAFAARPSYLEGAERGLAGGEPWFCDYGIDLSRGNRALKVWTALKTYGAAAFGEAITLNCQLAQVMGQQVEAEHRMALAAPVVSNVCVFTARADLPVQAQSDLNAHIAQCLQESGEAVFSTTRVGDVVMLRAAITNHRSRVADVQAAIAAVAREADAG</sequence>
<dbReference type="GO" id="GO:0033983">
    <property type="term" value="F:diaminobutyrate decarboxylase activity"/>
    <property type="evidence" value="ECO:0007669"/>
    <property type="project" value="UniProtKB-EC"/>
</dbReference>
<gene>
    <name evidence="8" type="primary">ddc_1</name>
    <name evidence="8" type="ORF">NIT7321_00090</name>
</gene>
<comment type="similarity">
    <text evidence="2 7">Belongs to the group II decarboxylase family.</text>
</comment>
<reference evidence="9" key="1">
    <citation type="submission" date="2015-05" db="EMBL/GenBank/DDBJ databases">
        <authorList>
            <person name="Rodrigo-Torres Lidia"/>
            <person name="Arahal R.David."/>
        </authorList>
    </citation>
    <scope>NUCLEOTIDE SEQUENCE [LARGE SCALE GENOMIC DNA]</scope>
    <source>
        <strain evidence="9">CECT 7321</strain>
    </source>
</reference>
<dbReference type="InterPro" id="IPR015424">
    <property type="entry name" value="PyrdxlP-dep_Trfase"/>
</dbReference>